<dbReference type="Proteomes" id="UP001154114">
    <property type="component" value="Chromosome 20"/>
</dbReference>
<organism evidence="1 2">
    <name type="scientific">Chrysodeixis includens</name>
    <name type="common">Soybean looper</name>
    <name type="synonym">Pseudoplusia includens</name>
    <dbReference type="NCBI Taxonomy" id="689277"/>
    <lineage>
        <taxon>Eukaryota</taxon>
        <taxon>Metazoa</taxon>
        <taxon>Ecdysozoa</taxon>
        <taxon>Arthropoda</taxon>
        <taxon>Hexapoda</taxon>
        <taxon>Insecta</taxon>
        <taxon>Pterygota</taxon>
        <taxon>Neoptera</taxon>
        <taxon>Endopterygota</taxon>
        <taxon>Lepidoptera</taxon>
        <taxon>Glossata</taxon>
        <taxon>Ditrysia</taxon>
        <taxon>Noctuoidea</taxon>
        <taxon>Noctuidae</taxon>
        <taxon>Plusiinae</taxon>
        <taxon>Chrysodeixis</taxon>
    </lineage>
</organism>
<keyword evidence="2" id="KW-1185">Reference proteome</keyword>
<accession>A0A9N8L388</accession>
<reference evidence="1" key="1">
    <citation type="submission" date="2021-12" db="EMBL/GenBank/DDBJ databases">
        <authorList>
            <person name="King R."/>
        </authorList>
    </citation>
    <scope>NUCLEOTIDE SEQUENCE</scope>
</reference>
<evidence type="ECO:0000313" key="2">
    <source>
        <dbReference type="Proteomes" id="UP001154114"/>
    </source>
</evidence>
<protein>
    <submittedName>
        <fullName evidence="1">Uncharacterized protein</fullName>
    </submittedName>
</protein>
<evidence type="ECO:0000313" key="1">
    <source>
        <dbReference type="EMBL" id="CAD0203694.1"/>
    </source>
</evidence>
<gene>
    <name evidence="1" type="ORF">CINC_LOCUS6006</name>
</gene>
<dbReference type="EMBL" id="LR824023">
    <property type="protein sequence ID" value="CAD0203694.1"/>
    <property type="molecule type" value="Genomic_DNA"/>
</dbReference>
<sequence>MRYELVGLNPHADVRVCLNALIIFYNSMSRHAAFLATLALETPRTCPAHSLDVLRLFNIESPLYVCSLLQIRHTLRYDTVINNTLMYTFKELCNPKPGKRNYDKPIKNVLRAYNSIRYENFIIIYHVYKSTLKG</sequence>
<dbReference type="AlphaFoldDB" id="A0A9N8L388"/>
<name>A0A9N8L388_CHRIL</name>
<proteinExistence type="predicted"/>